<keyword evidence="3" id="KW-0804">Transcription</keyword>
<evidence type="ECO:0000256" key="3">
    <source>
        <dbReference type="ARBA" id="ARBA00023163"/>
    </source>
</evidence>
<organism evidence="5 6">
    <name type="scientific">Nocardioides dubius</name>
    <dbReference type="NCBI Taxonomy" id="317019"/>
    <lineage>
        <taxon>Bacteria</taxon>
        <taxon>Bacillati</taxon>
        <taxon>Actinomycetota</taxon>
        <taxon>Actinomycetes</taxon>
        <taxon>Propionibacteriales</taxon>
        <taxon>Nocardioidaceae</taxon>
        <taxon>Nocardioides</taxon>
    </lineage>
</organism>
<comment type="caution">
    <text evidence="5">The sequence shown here is derived from an EMBL/GenBank/DDBJ whole genome shotgun (WGS) entry which is preliminary data.</text>
</comment>
<dbReference type="PANTHER" id="PTHR44688:SF16">
    <property type="entry name" value="DNA-BINDING TRANSCRIPTIONAL ACTIVATOR DEVR_DOSR"/>
    <property type="match status" value="1"/>
</dbReference>
<dbReference type="InterPro" id="IPR016032">
    <property type="entry name" value="Sig_transdc_resp-reg_C-effctor"/>
</dbReference>
<evidence type="ECO:0000259" key="4">
    <source>
        <dbReference type="PROSITE" id="PS50043"/>
    </source>
</evidence>
<dbReference type="CDD" id="cd06170">
    <property type="entry name" value="LuxR_C_like"/>
    <property type="match status" value="1"/>
</dbReference>
<keyword evidence="1" id="KW-0805">Transcription regulation</keyword>
<evidence type="ECO:0000256" key="2">
    <source>
        <dbReference type="ARBA" id="ARBA00023125"/>
    </source>
</evidence>
<feature type="domain" description="HTH luxR-type" evidence="4">
    <location>
        <begin position="213"/>
        <end position="278"/>
    </location>
</feature>
<evidence type="ECO:0000256" key="1">
    <source>
        <dbReference type="ARBA" id="ARBA00023015"/>
    </source>
</evidence>
<keyword evidence="6" id="KW-1185">Reference proteome</keyword>
<dbReference type="Gene3D" id="3.30.450.40">
    <property type="match status" value="1"/>
</dbReference>
<dbReference type="Gene3D" id="1.10.10.10">
    <property type="entry name" value="Winged helix-like DNA-binding domain superfamily/Winged helix DNA-binding domain"/>
    <property type="match status" value="1"/>
</dbReference>
<dbReference type="InterPro" id="IPR029016">
    <property type="entry name" value="GAF-like_dom_sf"/>
</dbReference>
<dbReference type="InterPro" id="IPR000792">
    <property type="entry name" value="Tscrpt_reg_LuxR_C"/>
</dbReference>
<reference evidence="6" key="1">
    <citation type="journal article" date="2019" name="Int. J. Syst. Evol. Microbiol.">
        <title>The Global Catalogue of Microorganisms (GCM) 10K type strain sequencing project: providing services to taxonomists for standard genome sequencing and annotation.</title>
        <authorList>
            <consortium name="The Broad Institute Genomics Platform"/>
            <consortium name="The Broad Institute Genome Sequencing Center for Infectious Disease"/>
            <person name="Wu L."/>
            <person name="Ma J."/>
        </authorList>
    </citation>
    <scope>NUCLEOTIDE SEQUENCE [LARGE SCALE GENOMIC DNA]</scope>
    <source>
        <strain evidence="6">JCM 13008</strain>
    </source>
</reference>
<dbReference type="PROSITE" id="PS00622">
    <property type="entry name" value="HTH_LUXR_1"/>
    <property type="match status" value="1"/>
</dbReference>
<sequence length="281" mass="30151">MDRSATETEAIARVLERGLAEAQRLSGLPVAFAGLVKPDQQEFSIVVLRGVDTDSLANLQVQVGEGLGGMALALQRPASVISYPEARGITRAYEHAVAPERLQSILSVPLAVPGRGPVAVLYLAERDQVGIGERIQTQLRPLTQRLAFDLQVATDVERRFAALRRDLTQVSMAERGDLRGDLVALMDATADPRTRRGLEELLGKIAPPAASAEVLVASPLTKRETEVLAEAEHGASNLQIALALGVTESTVKSYMKSAMAKLGAENRIKATRIARELGYLG</sequence>
<dbReference type="Pfam" id="PF00196">
    <property type="entry name" value="GerE"/>
    <property type="match status" value="1"/>
</dbReference>
<dbReference type="PANTHER" id="PTHR44688">
    <property type="entry name" value="DNA-BINDING TRANSCRIPTIONAL ACTIVATOR DEVR_DOSR"/>
    <property type="match status" value="1"/>
</dbReference>
<dbReference type="PROSITE" id="PS50043">
    <property type="entry name" value="HTH_LUXR_2"/>
    <property type="match status" value="1"/>
</dbReference>
<gene>
    <name evidence="5" type="ORF">GCM10009668_27770</name>
</gene>
<evidence type="ECO:0000313" key="5">
    <source>
        <dbReference type="EMBL" id="GAA1106492.1"/>
    </source>
</evidence>
<dbReference type="PRINTS" id="PR00038">
    <property type="entry name" value="HTHLUXR"/>
</dbReference>
<proteinExistence type="predicted"/>
<accession>A0ABP4EF01</accession>
<dbReference type="SUPFAM" id="SSF55781">
    <property type="entry name" value="GAF domain-like"/>
    <property type="match status" value="1"/>
</dbReference>
<protein>
    <submittedName>
        <fullName evidence="5">Helix-turn-helix transcriptional regulator</fullName>
    </submittedName>
</protein>
<dbReference type="EMBL" id="BAAALG010000011">
    <property type="protein sequence ID" value="GAA1106492.1"/>
    <property type="molecule type" value="Genomic_DNA"/>
</dbReference>
<name>A0ABP4EF01_9ACTN</name>
<dbReference type="Proteomes" id="UP001501581">
    <property type="component" value="Unassembled WGS sequence"/>
</dbReference>
<dbReference type="SUPFAM" id="SSF46894">
    <property type="entry name" value="C-terminal effector domain of the bipartite response regulators"/>
    <property type="match status" value="1"/>
</dbReference>
<dbReference type="InterPro" id="IPR036388">
    <property type="entry name" value="WH-like_DNA-bd_sf"/>
</dbReference>
<evidence type="ECO:0000313" key="6">
    <source>
        <dbReference type="Proteomes" id="UP001501581"/>
    </source>
</evidence>
<dbReference type="SMART" id="SM00421">
    <property type="entry name" value="HTH_LUXR"/>
    <property type="match status" value="1"/>
</dbReference>
<keyword evidence="2" id="KW-0238">DNA-binding</keyword>